<feature type="domain" description="Homologous recombination OB-fold protein OB-fold" evidence="1">
    <location>
        <begin position="83"/>
        <end position="144"/>
    </location>
</feature>
<dbReference type="PANTHER" id="PTHR14523">
    <property type="entry name" value="UNCHARACTERIZED PROTEIN C17ORF53 HOMOLOG"/>
    <property type="match status" value="1"/>
</dbReference>
<dbReference type="InterPro" id="IPR028045">
    <property type="entry name" value="HROB"/>
</dbReference>
<organism evidence="2 3">
    <name type="scientific">Vigna unguiculata</name>
    <name type="common">Cowpea</name>
    <dbReference type="NCBI Taxonomy" id="3917"/>
    <lineage>
        <taxon>Eukaryota</taxon>
        <taxon>Viridiplantae</taxon>
        <taxon>Streptophyta</taxon>
        <taxon>Embryophyta</taxon>
        <taxon>Tracheophyta</taxon>
        <taxon>Spermatophyta</taxon>
        <taxon>Magnoliopsida</taxon>
        <taxon>eudicotyledons</taxon>
        <taxon>Gunneridae</taxon>
        <taxon>Pentapetalae</taxon>
        <taxon>rosids</taxon>
        <taxon>fabids</taxon>
        <taxon>Fabales</taxon>
        <taxon>Fabaceae</taxon>
        <taxon>Papilionoideae</taxon>
        <taxon>50 kb inversion clade</taxon>
        <taxon>NPAAA clade</taxon>
        <taxon>indigoferoid/millettioid clade</taxon>
        <taxon>Phaseoleae</taxon>
        <taxon>Vigna</taxon>
    </lineage>
</organism>
<dbReference type="Pfam" id="PF15072">
    <property type="entry name" value="HROB"/>
    <property type="match status" value="1"/>
</dbReference>
<name>A0A4D6MDR9_VIGUN</name>
<gene>
    <name evidence="2" type="ORF">DEO72_LG7g852</name>
</gene>
<dbReference type="EMBL" id="CP039351">
    <property type="protein sequence ID" value="QCD99569.1"/>
    <property type="molecule type" value="Genomic_DNA"/>
</dbReference>
<dbReference type="InterPro" id="IPR058570">
    <property type="entry name" value="HROB_OB"/>
</dbReference>
<evidence type="ECO:0000259" key="1">
    <source>
        <dbReference type="Pfam" id="PF15072"/>
    </source>
</evidence>
<proteinExistence type="predicted"/>
<dbReference type="PANTHER" id="PTHR14523:SF1">
    <property type="entry name" value="HOMOLOGOUS RECOMBINATION OB-FOLD PROTEIN"/>
    <property type="match status" value="1"/>
</dbReference>
<dbReference type="Proteomes" id="UP000501690">
    <property type="component" value="Linkage Group LG7"/>
</dbReference>
<dbReference type="AlphaFoldDB" id="A0A4D6MDR9"/>
<evidence type="ECO:0000313" key="2">
    <source>
        <dbReference type="EMBL" id="QCD99569.1"/>
    </source>
</evidence>
<sequence length="172" mass="19452">MEPWKGLDVEEEDLASFIKKCNSSTILILGPAGKVQAAIINRGSEDAQSTQEFAQSIAVATYERDFKLNAWLWAEKFIKFHEQDSTDTVWASVHRKVLLHPEYGRDLTVGEVLLLNIEVANFGHRHKICYLNITVRNIVKIFKADICEPTDELVQATIKPVIEPHPSLDPKV</sequence>
<evidence type="ECO:0000313" key="3">
    <source>
        <dbReference type="Proteomes" id="UP000501690"/>
    </source>
</evidence>
<keyword evidence="3" id="KW-1185">Reference proteome</keyword>
<protein>
    <recommendedName>
        <fullName evidence="1">Homologous recombination OB-fold protein OB-fold domain-containing protein</fullName>
    </recommendedName>
</protein>
<accession>A0A4D6MDR9</accession>
<reference evidence="2 3" key="1">
    <citation type="submission" date="2019-04" db="EMBL/GenBank/DDBJ databases">
        <title>An improved genome assembly and genetic linkage map for asparagus bean, Vigna unguiculata ssp. sesquipedialis.</title>
        <authorList>
            <person name="Xia Q."/>
            <person name="Zhang R."/>
            <person name="Dong Y."/>
        </authorList>
    </citation>
    <scope>NUCLEOTIDE SEQUENCE [LARGE SCALE GENOMIC DNA]</scope>
    <source>
        <tissue evidence="2">Leaf</tissue>
    </source>
</reference>
<dbReference type="GO" id="GO:0000725">
    <property type="term" value="P:recombinational repair"/>
    <property type="evidence" value="ECO:0007669"/>
    <property type="project" value="InterPro"/>
</dbReference>